<organism evidence="3 4">
    <name type="scientific">Fervidobacterium gondwanense DSM 13020</name>
    <dbReference type="NCBI Taxonomy" id="1121883"/>
    <lineage>
        <taxon>Bacteria</taxon>
        <taxon>Thermotogati</taxon>
        <taxon>Thermotogota</taxon>
        <taxon>Thermotogae</taxon>
        <taxon>Thermotogales</taxon>
        <taxon>Fervidobacteriaceae</taxon>
        <taxon>Fervidobacterium</taxon>
    </lineage>
</organism>
<dbReference type="RefSeq" id="WP_072758593.1">
    <property type="nucleotide sequence ID" value="NZ_FRDJ01000003.1"/>
</dbReference>
<protein>
    <submittedName>
        <fullName evidence="3">Sigma-B regulation protein RsbU (Phosphoserine phosphatase)</fullName>
    </submittedName>
</protein>
<dbReference type="AlphaFoldDB" id="A0A1M7SDW5"/>
<accession>A0A1M7SDW5</accession>
<name>A0A1M7SDW5_FERGO</name>
<feature type="domain" description="PPM-type phosphatase" evidence="2">
    <location>
        <begin position="243"/>
        <end position="457"/>
    </location>
</feature>
<dbReference type="EMBL" id="FRDJ01000003">
    <property type="protein sequence ID" value="SHN56678.1"/>
    <property type="molecule type" value="Genomic_DNA"/>
</dbReference>
<dbReference type="InterPro" id="IPR001932">
    <property type="entry name" value="PPM-type_phosphatase-like_dom"/>
</dbReference>
<dbReference type="Proteomes" id="UP000184207">
    <property type="component" value="Unassembled WGS sequence"/>
</dbReference>
<dbReference type="Gene3D" id="3.60.40.10">
    <property type="entry name" value="PPM-type phosphatase domain"/>
    <property type="match status" value="1"/>
</dbReference>
<evidence type="ECO:0000313" key="4">
    <source>
        <dbReference type="Proteomes" id="UP000184207"/>
    </source>
</evidence>
<dbReference type="InterPro" id="IPR052016">
    <property type="entry name" value="Bact_Sigma-Reg"/>
</dbReference>
<dbReference type="PANTHER" id="PTHR43156">
    <property type="entry name" value="STAGE II SPORULATION PROTEIN E-RELATED"/>
    <property type="match status" value="1"/>
</dbReference>
<evidence type="ECO:0000313" key="3">
    <source>
        <dbReference type="EMBL" id="SHN56678.1"/>
    </source>
</evidence>
<gene>
    <name evidence="3" type="ORF">SAMN02745226_00803</name>
</gene>
<keyword evidence="4" id="KW-1185">Reference proteome</keyword>
<dbReference type="SMART" id="SM00331">
    <property type="entry name" value="PP2C_SIG"/>
    <property type="match status" value="1"/>
</dbReference>
<dbReference type="SUPFAM" id="SSF81606">
    <property type="entry name" value="PP2C-like"/>
    <property type="match status" value="1"/>
</dbReference>
<dbReference type="STRING" id="1121883.SAMN02745226_00803"/>
<keyword evidence="1" id="KW-0378">Hydrolase</keyword>
<dbReference type="InterPro" id="IPR029016">
    <property type="entry name" value="GAF-like_dom_sf"/>
</dbReference>
<sequence length="458" mass="51958">MNDEIFLKLSKAVTDVAQLVGLEILPINDVETLVLECTRVTEYLQKWIIDQKSNNDALQQLIDAQLEELTATYEGLSALFEINKIIASVNEPWMILRNVLKLLKNAVNYSAGVIILNVDEKSYYEYFGLSEAEDYIKRVAIEHIEDENTFFVDYNKDSGGFIAVPLYAEFGRYGILLISGYGTKKIFTAGDKKITEAVAQQLLTSINRYIMLQREIEKRKLEEQLQIARNIQQGLLPKYFPTHERFDISARSVPAIQVGGDYYDVIEADDGSFVCCIADVSGKGLPAALIMSSFRSMFRLSGKISTDLKKLAAQFDKMIHEDFETGRFITSIILRITSDGNMEYVNAGHDPLYILRGNRIVKLESTGTPFGILGDGWYDVEKFKLEYGDILIAYTDGVVEARNISGEEYGFERLQETIMMNRYLKASDIVKRIMDSVFEFSHGVPQHDDTTILVVKYE</sequence>
<reference evidence="4" key="1">
    <citation type="submission" date="2016-12" db="EMBL/GenBank/DDBJ databases">
        <authorList>
            <person name="Varghese N."/>
            <person name="Submissions S."/>
        </authorList>
    </citation>
    <scope>NUCLEOTIDE SEQUENCE [LARGE SCALE GENOMIC DNA]</scope>
    <source>
        <strain evidence="4">DSM 13020</strain>
    </source>
</reference>
<evidence type="ECO:0000259" key="2">
    <source>
        <dbReference type="SMART" id="SM00331"/>
    </source>
</evidence>
<dbReference type="PANTHER" id="PTHR43156:SF2">
    <property type="entry name" value="STAGE II SPORULATION PROTEIN E"/>
    <property type="match status" value="1"/>
</dbReference>
<dbReference type="OrthoDB" id="311592at2"/>
<proteinExistence type="predicted"/>
<dbReference type="GO" id="GO:0016791">
    <property type="term" value="F:phosphatase activity"/>
    <property type="evidence" value="ECO:0007669"/>
    <property type="project" value="TreeGrafter"/>
</dbReference>
<dbReference type="InterPro" id="IPR036457">
    <property type="entry name" value="PPM-type-like_dom_sf"/>
</dbReference>
<dbReference type="SUPFAM" id="SSF55781">
    <property type="entry name" value="GAF domain-like"/>
    <property type="match status" value="1"/>
</dbReference>
<evidence type="ECO:0000256" key="1">
    <source>
        <dbReference type="ARBA" id="ARBA00022801"/>
    </source>
</evidence>
<dbReference type="Gene3D" id="3.30.450.40">
    <property type="match status" value="1"/>
</dbReference>
<dbReference type="Pfam" id="PF07228">
    <property type="entry name" value="SpoIIE"/>
    <property type="match status" value="1"/>
</dbReference>